<proteinExistence type="predicted"/>
<sequence length="830" mass="97690">MAHVIQSQSYLTGLNISNNNLTRLFQSDDYDYQILSLESLDICENPIADVSHTVYEIQRAFPNIIDLRLNLYDEDHVDLIMRQLPKLQFLNSLPVERDEDSISQVHIVETRPTDQEEEYQYEFSNSSTPIVHDKLPQMIFEDRLKLPTKNLNNQFSQQNIQSQRHLLLQSSRSTREQSKSVSNNEPQELTLNPGDLEQIAQIYDKIRAMHKENNPGNDKRLASEFDNHLKTVMLNLSNALRNDDAPLKERNAEVLKSKYFLYDVCFEKSIQYLQMVSLDQESEIFDQIRQGICSSFIYMSQQVNITDQQKKERDSTPTRATQNLEKQKLQKIIEQQKIEIDKANLYSKNLEERIQRMMEEQNSEREYYRVEKQELQNQIDYLETENKKCIEVLIKHSKDQSQSHLNSNLNTQRDPLNFNNGSTKLLINCDSGNLSSQPSISPLGLNKNRINQISQMSIENQKKPSQKLKYINVPQIQQPLQNRNLTIKQLKELINDIYLCKSKHDEKNCENKQARETMEQFMYTYLNQRYGLKQLIIEWAQAIINGIKKYQKEDNEVCLFGKILRNEVNEEFRLVQLHVKDTVNALLKQFIREKYTHKSEPEINKMYDEIQNDKVNIDNGYWTKIIERMYDDNDVITLKTKIRDTSRNLMREDIQKQLQGNSKSNHAASSISIVSSSSTKHANKPKLTREEQLQLLNQLNDDSNVKVYFSNYMKNVLDFQMSEHERYLKSFIYVFRKVDKDNDGILNENQFKLLMEEINLCNGQDEIRYFLQILDPFNTQKITFSDIIQLFSSHQVSDEIEEDQEQIKLPQNDGNKIPLLERLTKMYGAM</sequence>
<dbReference type="InterPro" id="IPR002048">
    <property type="entry name" value="EF_hand_dom"/>
</dbReference>
<keyword evidence="5" id="KW-1185">Reference proteome</keyword>
<feature type="compositionally biased region" description="Low complexity" evidence="2">
    <location>
        <begin position="669"/>
        <end position="678"/>
    </location>
</feature>
<evidence type="ECO:0000256" key="2">
    <source>
        <dbReference type="SAM" id="MobiDB-lite"/>
    </source>
</evidence>
<dbReference type="OrthoDB" id="2021138at2759"/>
<feature type="region of interest" description="Disordered" evidence="2">
    <location>
        <begin position="169"/>
        <end position="192"/>
    </location>
</feature>
<accession>A0A078B4Y7</accession>
<dbReference type="SUPFAM" id="SSF52058">
    <property type="entry name" value="L domain-like"/>
    <property type="match status" value="1"/>
</dbReference>
<evidence type="ECO:0000313" key="4">
    <source>
        <dbReference type="EMBL" id="CDW88603.1"/>
    </source>
</evidence>
<gene>
    <name evidence="4" type="primary">Contig6906.g7392</name>
    <name evidence="4" type="ORF">STYLEM_17725</name>
</gene>
<dbReference type="GO" id="GO:0005737">
    <property type="term" value="C:cytoplasm"/>
    <property type="evidence" value="ECO:0007669"/>
    <property type="project" value="TreeGrafter"/>
</dbReference>
<dbReference type="AlphaFoldDB" id="A0A078B4Y7"/>
<evidence type="ECO:0000256" key="1">
    <source>
        <dbReference type="SAM" id="Coils"/>
    </source>
</evidence>
<feature type="region of interest" description="Disordered" evidence="2">
    <location>
        <begin position="657"/>
        <end position="687"/>
    </location>
</feature>
<name>A0A078B4Y7_STYLE</name>
<dbReference type="EMBL" id="CCKQ01016736">
    <property type="protein sequence ID" value="CDW88603.1"/>
    <property type="molecule type" value="Genomic_DNA"/>
</dbReference>
<dbReference type="InterPro" id="IPR011992">
    <property type="entry name" value="EF-hand-dom_pair"/>
</dbReference>
<dbReference type="PANTHER" id="PTHR16306">
    <property type="entry name" value="TRANSLIN-ASSOCIATED FACTOR X-INTERACTING PROTEIN 1"/>
    <property type="match status" value="1"/>
</dbReference>
<organism evidence="4 5">
    <name type="scientific">Stylonychia lemnae</name>
    <name type="common">Ciliate</name>
    <dbReference type="NCBI Taxonomy" id="5949"/>
    <lineage>
        <taxon>Eukaryota</taxon>
        <taxon>Sar</taxon>
        <taxon>Alveolata</taxon>
        <taxon>Ciliophora</taxon>
        <taxon>Intramacronucleata</taxon>
        <taxon>Spirotrichea</taxon>
        <taxon>Stichotrichia</taxon>
        <taxon>Sporadotrichida</taxon>
        <taxon>Oxytrichidae</taxon>
        <taxon>Stylonychinae</taxon>
        <taxon>Stylonychia</taxon>
    </lineage>
</organism>
<dbReference type="PANTHER" id="PTHR16306:SF1">
    <property type="entry name" value="CHROMOSOME UNDETERMINED SCAFFOLD_7, WHOLE GENOME SHOTGUN SEQUENCE"/>
    <property type="match status" value="1"/>
</dbReference>
<dbReference type="Gene3D" id="1.10.238.10">
    <property type="entry name" value="EF-hand"/>
    <property type="match status" value="1"/>
</dbReference>
<evidence type="ECO:0000259" key="3">
    <source>
        <dbReference type="PROSITE" id="PS50222"/>
    </source>
</evidence>
<dbReference type="InParanoid" id="A0A078B4Y7"/>
<dbReference type="PROSITE" id="PS50222">
    <property type="entry name" value="EF_HAND_2"/>
    <property type="match status" value="1"/>
</dbReference>
<feature type="compositionally biased region" description="Polar residues" evidence="2">
    <location>
        <begin position="657"/>
        <end position="668"/>
    </location>
</feature>
<feature type="compositionally biased region" description="Polar residues" evidence="2">
    <location>
        <begin position="179"/>
        <end position="190"/>
    </location>
</feature>
<protein>
    <recommendedName>
        <fullName evidence="3">EF-hand domain-containing protein</fullName>
    </recommendedName>
</protein>
<keyword evidence="1" id="KW-0175">Coiled coil</keyword>
<feature type="coiled-coil region" evidence="1">
    <location>
        <begin position="319"/>
        <end position="392"/>
    </location>
</feature>
<reference evidence="4 5" key="1">
    <citation type="submission" date="2014-06" db="EMBL/GenBank/DDBJ databases">
        <authorList>
            <person name="Swart Estienne"/>
        </authorList>
    </citation>
    <scope>NUCLEOTIDE SEQUENCE [LARGE SCALE GENOMIC DNA]</scope>
    <source>
        <strain evidence="4 5">130c</strain>
    </source>
</reference>
<dbReference type="InterPro" id="IPR032675">
    <property type="entry name" value="LRR_dom_sf"/>
</dbReference>
<dbReference type="Proteomes" id="UP000039865">
    <property type="component" value="Unassembled WGS sequence"/>
</dbReference>
<dbReference type="GO" id="GO:0005509">
    <property type="term" value="F:calcium ion binding"/>
    <property type="evidence" value="ECO:0007669"/>
    <property type="project" value="InterPro"/>
</dbReference>
<evidence type="ECO:0000313" key="5">
    <source>
        <dbReference type="Proteomes" id="UP000039865"/>
    </source>
</evidence>
<feature type="domain" description="EF-hand" evidence="3">
    <location>
        <begin position="726"/>
        <end position="761"/>
    </location>
</feature>
<dbReference type="SUPFAM" id="SSF47473">
    <property type="entry name" value="EF-hand"/>
    <property type="match status" value="1"/>
</dbReference>
<dbReference type="Gene3D" id="3.80.10.10">
    <property type="entry name" value="Ribonuclease Inhibitor"/>
    <property type="match status" value="1"/>
</dbReference>